<proteinExistence type="predicted"/>
<dbReference type="EMBL" id="LATX01000722">
    <property type="protein sequence ID" value="KTB45315.1"/>
    <property type="molecule type" value="Genomic_DNA"/>
</dbReference>
<evidence type="ECO:0000313" key="2">
    <source>
        <dbReference type="EMBL" id="KTB45315.1"/>
    </source>
</evidence>
<feature type="compositionally biased region" description="Basic residues" evidence="1">
    <location>
        <begin position="234"/>
        <end position="243"/>
    </location>
</feature>
<accession>A0A0W0G9S4</accession>
<name>A0A0W0G9S4_MONRR</name>
<evidence type="ECO:0000256" key="1">
    <source>
        <dbReference type="SAM" id="MobiDB-lite"/>
    </source>
</evidence>
<sequence>MDSTQLLIESLVADFGLGEEQQKTLARMYKAITGQGMPPVILYLALFNVSAVYQCFNCRFKGDPNMVSMAKMISDAQALIDDHWHTNHDENKSICLLSNERAYNPLRISYHVLEEDVFNTIEKNAKKFRFFNIFPCLIWMKVLHDSIGTVCSSIQNGFWNNIKKSIDNGQSLADFTYVMNKIYYWPGGKRYSKDLFIAHNAILRHIMGGSGKNLEPQSPNSANGNVEFEESAKGVKKRGSHKKKGEDFWSVVDKFFDDKMQKGWGEDISKGDWVEFLQKLVKEDNERTGDLPRKKK</sequence>
<reference evidence="2 3" key="1">
    <citation type="submission" date="2015-12" db="EMBL/GenBank/DDBJ databases">
        <title>Draft genome sequence of Moniliophthora roreri, the causal agent of frosty pod rot of cacao.</title>
        <authorList>
            <person name="Aime M.C."/>
            <person name="Diaz-Valderrama J.R."/>
            <person name="Kijpornyongpan T."/>
            <person name="Phillips-Mora W."/>
        </authorList>
    </citation>
    <scope>NUCLEOTIDE SEQUENCE [LARGE SCALE GENOMIC DNA]</scope>
    <source>
        <strain evidence="2 3">MCA 2952</strain>
    </source>
</reference>
<dbReference type="AlphaFoldDB" id="A0A0W0G9S4"/>
<protein>
    <submittedName>
        <fullName evidence="2">Uncharacterized protein</fullName>
    </submittedName>
</protein>
<feature type="compositionally biased region" description="Polar residues" evidence="1">
    <location>
        <begin position="215"/>
        <end position="224"/>
    </location>
</feature>
<feature type="region of interest" description="Disordered" evidence="1">
    <location>
        <begin position="213"/>
        <end position="244"/>
    </location>
</feature>
<gene>
    <name evidence="2" type="ORF">WG66_2109</name>
</gene>
<evidence type="ECO:0000313" key="3">
    <source>
        <dbReference type="Proteomes" id="UP000054988"/>
    </source>
</evidence>
<dbReference type="Proteomes" id="UP000054988">
    <property type="component" value="Unassembled WGS sequence"/>
</dbReference>
<comment type="caution">
    <text evidence="2">The sequence shown here is derived from an EMBL/GenBank/DDBJ whole genome shotgun (WGS) entry which is preliminary data.</text>
</comment>
<organism evidence="2 3">
    <name type="scientific">Moniliophthora roreri</name>
    <name type="common">Frosty pod rot fungus</name>
    <name type="synonym">Monilia roreri</name>
    <dbReference type="NCBI Taxonomy" id="221103"/>
    <lineage>
        <taxon>Eukaryota</taxon>
        <taxon>Fungi</taxon>
        <taxon>Dikarya</taxon>
        <taxon>Basidiomycota</taxon>
        <taxon>Agaricomycotina</taxon>
        <taxon>Agaricomycetes</taxon>
        <taxon>Agaricomycetidae</taxon>
        <taxon>Agaricales</taxon>
        <taxon>Marasmiineae</taxon>
        <taxon>Marasmiaceae</taxon>
        <taxon>Moniliophthora</taxon>
    </lineage>
</organism>